<keyword evidence="2" id="KW-1185">Reference proteome</keyword>
<protein>
    <submittedName>
        <fullName evidence="1">Uncharacterized protein</fullName>
    </submittedName>
</protein>
<name>A0AAD5JNG1_ACENE</name>
<accession>A0AAD5JNG1</accession>
<evidence type="ECO:0000313" key="1">
    <source>
        <dbReference type="EMBL" id="KAI9196852.1"/>
    </source>
</evidence>
<sequence length="165" mass="18888">MSLTTGRIAEAYIPLVLNGIIVILHNRFSHLWSPASECLAVLISKHVELVWNKFVCYFEHCQSIFQTSHDQLDRKSAKLSNKSGVFTKSPSVVEPRSRQILPLFLEFLGYCDNNVVSVGSFSSHICKGKEWKGVLKEWLNLLKLMQNPKSFYRSQFLKDVLQNSI</sequence>
<dbReference type="EMBL" id="JAJSOW010000003">
    <property type="protein sequence ID" value="KAI9196852.1"/>
    <property type="molecule type" value="Genomic_DNA"/>
</dbReference>
<dbReference type="Proteomes" id="UP001064489">
    <property type="component" value="Chromosome 1"/>
</dbReference>
<dbReference type="GO" id="GO:0030686">
    <property type="term" value="C:90S preribosome"/>
    <property type="evidence" value="ECO:0007669"/>
    <property type="project" value="TreeGrafter"/>
</dbReference>
<gene>
    <name evidence="1" type="ORF">LWI28_027565</name>
</gene>
<dbReference type="AlphaFoldDB" id="A0AAD5JNG1"/>
<dbReference type="PANTHER" id="PTHR17695">
    <property type="entry name" value="SMALL SUBUNIT PROCESSOME COMPONENT 20 HOMOLOG"/>
    <property type="match status" value="1"/>
</dbReference>
<comment type="caution">
    <text evidence="1">The sequence shown here is derived from an EMBL/GenBank/DDBJ whole genome shotgun (WGS) entry which is preliminary data.</text>
</comment>
<dbReference type="GO" id="GO:0032040">
    <property type="term" value="C:small-subunit processome"/>
    <property type="evidence" value="ECO:0007669"/>
    <property type="project" value="TreeGrafter"/>
</dbReference>
<proteinExistence type="predicted"/>
<dbReference type="PANTHER" id="PTHR17695:SF11">
    <property type="entry name" value="SMALL SUBUNIT PROCESSOME COMPONENT 20 HOMOLOG"/>
    <property type="match status" value="1"/>
</dbReference>
<organism evidence="1 2">
    <name type="scientific">Acer negundo</name>
    <name type="common">Box elder</name>
    <dbReference type="NCBI Taxonomy" id="4023"/>
    <lineage>
        <taxon>Eukaryota</taxon>
        <taxon>Viridiplantae</taxon>
        <taxon>Streptophyta</taxon>
        <taxon>Embryophyta</taxon>
        <taxon>Tracheophyta</taxon>
        <taxon>Spermatophyta</taxon>
        <taxon>Magnoliopsida</taxon>
        <taxon>eudicotyledons</taxon>
        <taxon>Gunneridae</taxon>
        <taxon>Pentapetalae</taxon>
        <taxon>rosids</taxon>
        <taxon>malvids</taxon>
        <taxon>Sapindales</taxon>
        <taxon>Sapindaceae</taxon>
        <taxon>Hippocastanoideae</taxon>
        <taxon>Acereae</taxon>
        <taxon>Acer</taxon>
    </lineage>
</organism>
<evidence type="ECO:0000313" key="2">
    <source>
        <dbReference type="Proteomes" id="UP001064489"/>
    </source>
</evidence>
<reference evidence="1" key="1">
    <citation type="journal article" date="2022" name="Plant J.">
        <title>Strategies of tolerance reflected in two North American maple genomes.</title>
        <authorList>
            <person name="McEvoy S.L."/>
            <person name="Sezen U.U."/>
            <person name="Trouern-Trend A."/>
            <person name="McMahon S.M."/>
            <person name="Schaberg P.G."/>
            <person name="Yang J."/>
            <person name="Wegrzyn J.L."/>
            <person name="Swenson N.G."/>
        </authorList>
    </citation>
    <scope>NUCLEOTIDE SEQUENCE</scope>
    <source>
        <strain evidence="1">91603</strain>
    </source>
</reference>
<dbReference type="InterPro" id="IPR052575">
    <property type="entry name" value="SSU_processome_comp_20"/>
</dbReference>
<reference evidence="1" key="2">
    <citation type="submission" date="2023-02" db="EMBL/GenBank/DDBJ databases">
        <authorList>
            <person name="Swenson N.G."/>
            <person name="Wegrzyn J.L."/>
            <person name="Mcevoy S.L."/>
        </authorList>
    </citation>
    <scope>NUCLEOTIDE SEQUENCE</scope>
    <source>
        <strain evidence="1">91603</strain>
        <tissue evidence="1">Leaf</tissue>
    </source>
</reference>